<gene>
    <name evidence="1" type="ORF">MSG28_004732</name>
</gene>
<reference evidence="1 2" key="1">
    <citation type="journal article" date="2022" name="Genome Biol. Evol.">
        <title>The Spruce Budworm Genome: Reconstructing the Evolutionary History of Antifreeze Proteins.</title>
        <authorList>
            <person name="Beliveau C."/>
            <person name="Gagne P."/>
            <person name="Picq S."/>
            <person name="Vernygora O."/>
            <person name="Keeling C.I."/>
            <person name="Pinkney K."/>
            <person name="Doucet D."/>
            <person name="Wen F."/>
            <person name="Johnston J.S."/>
            <person name="Maaroufi H."/>
            <person name="Boyle B."/>
            <person name="Laroche J."/>
            <person name="Dewar K."/>
            <person name="Juretic N."/>
            <person name="Blackburn G."/>
            <person name="Nisole A."/>
            <person name="Brunet B."/>
            <person name="Brandao M."/>
            <person name="Lumley L."/>
            <person name="Duan J."/>
            <person name="Quan G."/>
            <person name="Lucarotti C.J."/>
            <person name="Roe A.D."/>
            <person name="Sperling F.A.H."/>
            <person name="Levesque R.C."/>
            <person name="Cusson M."/>
        </authorList>
    </citation>
    <scope>NUCLEOTIDE SEQUENCE [LARGE SCALE GENOMIC DNA]</scope>
    <source>
        <strain evidence="1">Glfc:IPQL:Cfum</strain>
    </source>
</reference>
<dbReference type="Proteomes" id="UP001064048">
    <property type="component" value="Chromosome 7"/>
</dbReference>
<evidence type="ECO:0000313" key="2">
    <source>
        <dbReference type="Proteomes" id="UP001064048"/>
    </source>
</evidence>
<proteinExistence type="predicted"/>
<dbReference type="EMBL" id="CM046107">
    <property type="protein sequence ID" value="KAI8432312.1"/>
    <property type="molecule type" value="Genomic_DNA"/>
</dbReference>
<organism evidence="1 2">
    <name type="scientific">Choristoneura fumiferana</name>
    <name type="common">Spruce budworm moth</name>
    <name type="synonym">Archips fumiferana</name>
    <dbReference type="NCBI Taxonomy" id="7141"/>
    <lineage>
        <taxon>Eukaryota</taxon>
        <taxon>Metazoa</taxon>
        <taxon>Ecdysozoa</taxon>
        <taxon>Arthropoda</taxon>
        <taxon>Hexapoda</taxon>
        <taxon>Insecta</taxon>
        <taxon>Pterygota</taxon>
        <taxon>Neoptera</taxon>
        <taxon>Endopterygota</taxon>
        <taxon>Lepidoptera</taxon>
        <taxon>Glossata</taxon>
        <taxon>Ditrysia</taxon>
        <taxon>Tortricoidea</taxon>
        <taxon>Tortricidae</taxon>
        <taxon>Tortricinae</taxon>
        <taxon>Choristoneura</taxon>
    </lineage>
</organism>
<sequence length="66" mass="7578">MVDFNITIDRFNAVATFQMVGPAEWVNYLQLCVIKQNWISLGAGRYTNTSAGVLYAHIYHLQNFDH</sequence>
<accession>A0ACC0K7A5</accession>
<evidence type="ECO:0000313" key="1">
    <source>
        <dbReference type="EMBL" id="KAI8432312.1"/>
    </source>
</evidence>
<protein>
    <submittedName>
        <fullName evidence="1">Uncharacterized protein</fullName>
    </submittedName>
</protein>
<comment type="caution">
    <text evidence="1">The sequence shown here is derived from an EMBL/GenBank/DDBJ whole genome shotgun (WGS) entry which is preliminary data.</text>
</comment>
<name>A0ACC0K7A5_CHOFU</name>
<keyword evidence="2" id="KW-1185">Reference proteome</keyword>